<feature type="compositionally biased region" description="Pro residues" evidence="1">
    <location>
        <begin position="1"/>
        <end position="13"/>
    </location>
</feature>
<keyword evidence="3" id="KW-0540">Nuclease</keyword>
<feature type="domain" description="Endonuclease/exonuclease/phosphatase" evidence="2">
    <location>
        <begin position="51"/>
        <end position="281"/>
    </location>
</feature>
<feature type="region of interest" description="Disordered" evidence="1">
    <location>
        <begin position="1"/>
        <end position="26"/>
    </location>
</feature>
<sequence>QPPMNTPINPRPSVPSGCEATDHGGGQTCDAAEGAKNLWVRTGRHWNLTLATFNARTLSSEGSLEVLFEELAGIKWDVIGLSEVRRTGEAFTVLKNGHVLCYRGLEDKRELGVGFLVNKTIAGNIVEYYSINERVAGLLIKLNKRYKLKVVQGYAPTSTHDDQLVERFYEDVESAMAKVKTQYTIVMGDFNAKVGKRQAGDKAVGNYGVGCRNDRGDLLVEFAERNYLRIINTFFRKRENQKWTWKSPNGEHKNEIDYILCENPGVVQDVEVLGRVRCSDHRMVRSRIGLDMRRDRNKLVRKMEINELTVRWKVEEFQIALQNRYSALTDQADNCVQEVSNNLTRIVTKRTIEAGGKISRDITSKLSQETKDLIRKRQGMTVSNATDRTELAELSKLINKRKTANIRKHNMERIEHALKNGRSLKVTKRHLGTGKNQTHALQDRQGNVITNRDEIVTIAEEFYRDLYSNRNNQDNSERGSNSEEADIPPVLTEEVMKALK</sequence>
<evidence type="ECO:0000313" key="3">
    <source>
        <dbReference type="EMBL" id="JAP67727.1"/>
    </source>
</evidence>
<keyword evidence="3" id="KW-0378">Hydrolase</keyword>
<feature type="region of interest" description="Disordered" evidence="1">
    <location>
        <begin position="469"/>
        <end position="500"/>
    </location>
</feature>
<dbReference type="SUPFAM" id="SSF56219">
    <property type="entry name" value="DNase I-like"/>
    <property type="match status" value="1"/>
</dbReference>
<organism evidence="3">
    <name type="scientific">Hyalomma excavatum</name>
    <dbReference type="NCBI Taxonomy" id="257692"/>
    <lineage>
        <taxon>Eukaryota</taxon>
        <taxon>Metazoa</taxon>
        <taxon>Ecdysozoa</taxon>
        <taxon>Arthropoda</taxon>
        <taxon>Chelicerata</taxon>
        <taxon>Arachnida</taxon>
        <taxon>Acari</taxon>
        <taxon>Parasitiformes</taxon>
        <taxon>Ixodida</taxon>
        <taxon>Ixodoidea</taxon>
        <taxon>Ixodidae</taxon>
        <taxon>Hyalomminae</taxon>
        <taxon>Hyalomma</taxon>
    </lineage>
</organism>
<dbReference type="GO" id="GO:0003964">
    <property type="term" value="F:RNA-directed DNA polymerase activity"/>
    <property type="evidence" value="ECO:0007669"/>
    <property type="project" value="UniProtKB-KW"/>
</dbReference>
<evidence type="ECO:0000259" key="2">
    <source>
        <dbReference type="Pfam" id="PF03372"/>
    </source>
</evidence>
<proteinExistence type="evidence at transcript level"/>
<dbReference type="InterPro" id="IPR027124">
    <property type="entry name" value="Swc5/CFDP1/2"/>
</dbReference>
<dbReference type="AlphaFoldDB" id="A0A131XMC8"/>
<dbReference type="InterPro" id="IPR005135">
    <property type="entry name" value="Endo/exonuclease/phosphatase"/>
</dbReference>
<dbReference type="Gene3D" id="3.60.10.10">
    <property type="entry name" value="Endonuclease/exonuclease/phosphatase"/>
    <property type="match status" value="1"/>
</dbReference>
<dbReference type="PANTHER" id="PTHR23227">
    <property type="entry name" value="BUCENTAUR RELATED"/>
    <property type="match status" value="1"/>
</dbReference>
<feature type="non-terminal residue" evidence="3">
    <location>
        <position position="1"/>
    </location>
</feature>
<dbReference type="InterPro" id="IPR036691">
    <property type="entry name" value="Endo/exonu/phosph_ase_sf"/>
</dbReference>
<dbReference type="Pfam" id="PF03372">
    <property type="entry name" value="Exo_endo_phos"/>
    <property type="match status" value="1"/>
</dbReference>
<evidence type="ECO:0000256" key="1">
    <source>
        <dbReference type="SAM" id="MobiDB-lite"/>
    </source>
</evidence>
<keyword evidence="3" id="KW-0548">Nucleotidyltransferase</keyword>
<dbReference type="EMBL" id="GEFH01000854">
    <property type="protein sequence ID" value="JAP67727.1"/>
    <property type="molecule type" value="mRNA"/>
</dbReference>
<dbReference type="PANTHER" id="PTHR23227:SF67">
    <property type="entry name" value="CRANIOFACIAL DEVELOPMENT PROTEIN 2-LIKE"/>
    <property type="match status" value="1"/>
</dbReference>
<protein>
    <submittedName>
        <fullName evidence="3">Putative endonuclease-reverse transcriptase</fullName>
    </submittedName>
</protein>
<dbReference type="GO" id="GO:0004519">
    <property type="term" value="F:endonuclease activity"/>
    <property type="evidence" value="ECO:0007669"/>
    <property type="project" value="UniProtKB-KW"/>
</dbReference>
<keyword evidence="3" id="KW-0808">Transferase</keyword>
<keyword evidence="3" id="KW-0255">Endonuclease</keyword>
<name>A0A131XMC8_9ACAR</name>
<feature type="non-terminal residue" evidence="3">
    <location>
        <position position="500"/>
    </location>
</feature>
<keyword evidence="3" id="KW-0695">RNA-directed DNA polymerase</keyword>
<reference evidence="3" key="1">
    <citation type="journal article" date="2017" name="Ticks Tick Borne Dis.">
        <title>An insight into the sialome of Hyalomma excavatum.</title>
        <authorList>
            <person name="Ribeiro J.M."/>
            <person name="Slovak M."/>
            <person name="Francischetti I.M."/>
        </authorList>
    </citation>
    <scope>NUCLEOTIDE SEQUENCE</scope>
    <source>
        <strain evidence="3">Samish</strain>
        <tissue evidence="3">Salivary glands</tissue>
    </source>
</reference>
<dbReference type="CDD" id="cd09076">
    <property type="entry name" value="L1-EN"/>
    <property type="match status" value="1"/>
</dbReference>
<accession>A0A131XMC8</accession>